<proteinExistence type="predicted"/>
<evidence type="ECO:0000256" key="2">
    <source>
        <dbReference type="SAM" id="Phobius"/>
    </source>
</evidence>
<dbReference type="EMBL" id="BIFQ01000001">
    <property type="protein sequence ID" value="GCE06430.1"/>
    <property type="molecule type" value="Genomic_DNA"/>
</dbReference>
<feature type="transmembrane region" description="Helical" evidence="2">
    <location>
        <begin position="26"/>
        <end position="49"/>
    </location>
</feature>
<dbReference type="OrthoDB" id="163701at2"/>
<organism evidence="3 4">
    <name type="scientific">Dictyobacter aurantiacus</name>
    <dbReference type="NCBI Taxonomy" id="1936993"/>
    <lineage>
        <taxon>Bacteria</taxon>
        <taxon>Bacillati</taxon>
        <taxon>Chloroflexota</taxon>
        <taxon>Ktedonobacteria</taxon>
        <taxon>Ktedonobacterales</taxon>
        <taxon>Dictyobacteraceae</taxon>
        <taxon>Dictyobacter</taxon>
    </lineage>
</organism>
<dbReference type="RefSeq" id="WP_126597375.1">
    <property type="nucleotide sequence ID" value="NZ_BIFQ01000001.1"/>
</dbReference>
<feature type="region of interest" description="Disordered" evidence="1">
    <location>
        <begin position="125"/>
        <end position="150"/>
    </location>
</feature>
<keyword evidence="2" id="KW-1133">Transmembrane helix</keyword>
<reference evidence="4" key="1">
    <citation type="submission" date="2018-12" db="EMBL/GenBank/DDBJ databases">
        <title>Tengunoibacter tsumagoiensis gen. nov., sp. nov., Dictyobacter kobayashii sp. nov., D. alpinus sp. nov., and D. joshuensis sp. nov. and description of Dictyobacteraceae fam. nov. within the order Ktedonobacterales isolated from Tengu-no-mugimeshi.</title>
        <authorList>
            <person name="Wang C.M."/>
            <person name="Zheng Y."/>
            <person name="Sakai Y."/>
            <person name="Toyoda A."/>
            <person name="Minakuchi Y."/>
            <person name="Abe K."/>
            <person name="Yokota A."/>
            <person name="Yabe S."/>
        </authorList>
    </citation>
    <scope>NUCLEOTIDE SEQUENCE [LARGE SCALE GENOMIC DNA]</scope>
    <source>
        <strain evidence="4">S-27</strain>
    </source>
</reference>
<name>A0A401ZHV5_9CHLR</name>
<keyword evidence="2" id="KW-0472">Membrane</keyword>
<evidence type="ECO:0000313" key="3">
    <source>
        <dbReference type="EMBL" id="GCE06430.1"/>
    </source>
</evidence>
<sequence length="150" mass="17572">MNKIKRFRFSIPPWNMPSDPVKAVWWFLYWLLQLLVQFFWLPIILMMIYETYSNSLVGGVFNGIVSGILTLFVGLIVWAVLYGILVVVKISTGISHAVSDMKRMQQQQEEFLRQAYSPLMGSNRAEREGRVVEGTITDLEEERQKRRREQ</sequence>
<keyword evidence="2" id="KW-0812">Transmembrane</keyword>
<evidence type="ECO:0000313" key="4">
    <source>
        <dbReference type="Proteomes" id="UP000287224"/>
    </source>
</evidence>
<accession>A0A401ZHV5</accession>
<protein>
    <recommendedName>
        <fullName evidence="5">DUF4282 domain-containing protein</fullName>
    </recommendedName>
</protein>
<evidence type="ECO:0000256" key="1">
    <source>
        <dbReference type="SAM" id="MobiDB-lite"/>
    </source>
</evidence>
<dbReference type="Proteomes" id="UP000287224">
    <property type="component" value="Unassembled WGS sequence"/>
</dbReference>
<feature type="transmembrane region" description="Helical" evidence="2">
    <location>
        <begin position="61"/>
        <end position="88"/>
    </location>
</feature>
<comment type="caution">
    <text evidence="3">The sequence shown here is derived from an EMBL/GenBank/DDBJ whole genome shotgun (WGS) entry which is preliminary data.</text>
</comment>
<gene>
    <name evidence="3" type="ORF">KDAU_37590</name>
</gene>
<evidence type="ECO:0008006" key="5">
    <source>
        <dbReference type="Google" id="ProtNLM"/>
    </source>
</evidence>
<keyword evidence="4" id="KW-1185">Reference proteome</keyword>
<dbReference type="AlphaFoldDB" id="A0A401ZHV5"/>